<dbReference type="PROSITE" id="PS51375">
    <property type="entry name" value="PPR"/>
    <property type="match status" value="6"/>
</dbReference>
<dbReference type="InterPro" id="IPR032867">
    <property type="entry name" value="DYW_dom"/>
</dbReference>
<protein>
    <submittedName>
        <fullName evidence="6 7">Pentatricopeptide repeat-containing protein At4g13650 isoform X1</fullName>
    </submittedName>
</protein>
<dbReference type="RefSeq" id="XP_048138888.1">
    <property type="nucleotide sequence ID" value="XM_048282931.1"/>
</dbReference>
<feature type="repeat" description="PPR" evidence="3">
    <location>
        <begin position="243"/>
        <end position="277"/>
    </location>
</feature>
<dbReference type="Pfam" id="PF13812">
    <property type="entry name" value="PPR_3"/>
    <property type="match status" value="1"/>
</dbReference>
<comment type="similarity">
    <text evidence="1">Belongs to the PPR family. PCMP-H subfamily.</text>
</comment>
<dbReference type="AlphaFoldDB" id="A0A8B8NT53"/>
<evidence type="ECO:0000313" key="16">
    <source>
        <dbReference type="RefSeq" id="XP_048138888.1"/>
    </source>
</evidence>
<dbReference type="RefSeq" id="XP_048138883.1">
    <property type="nucleotide sequence ID" value="XM_048282926.1"/>
</dbReference>
<dbReference type="OrthoDB" id="185373at2759"/>
<dbReference type="FunFam" id="1.25.40.10:FF:000073">
    <property type="entry name" value="Pentatricopeptide repeat-containing protein chloroplastic"/>
    <property type="match status" value="1"/>
</dbReference>
<dbReference type="GO" id="GO:0009451">
    <property type="term" value="P:RNA modification"/>
    <property type="evidence" value="ECO:0007669"/>
    <property type="project" value="InterPro"/>
</dbReference>
<dbReference type="Pfam" id="PF01535">
    <property type="entry name" value="PPR"/>
    <property type="match status" value="5"/>
</dbReference>
<evidence type="ECO:0000256" key="3">
    <source>
        <dbReference type="PROSITE-ProRule" id="PRU00708"/>
    </source>
</evidence>
<dbReference type="PANTHER" id="PTHR47926:SF347">
    <property type="entry name" value="PENTATRICOPEPTIDE REPEAT-CONTAINING PROTEIN"/>
    <property type="match status" value="1"/>
</dbReference>
<dbReference type="Pfam" id="PF20431">
    <property type="entry name" value="E_motif"/>
    <property type="match status" value="1"/>
</dbReference>
<keyword evidence="2" id="KW-0677">Repeat</keyword>
<feature type="repeat" description="PPR" evidence="3">
    <location>
        <begin position="445"/>
        <end position="479"/>
    </location>
</feature>
<dbReference type="RefSeq" id="XP_048138881.1">
    <property type="nucleotide sequence ID" value="XM_048282924.1"/>
</dbReference>
<dbReference type="RefSeq" id="XP_030525706.1">
    <property type="nucleotide sequence ID" value="XM_030669846.1"/>
</dbReference>
<evidence type="ECO:0000313" key="6">
    <source>
        <dbReference type="RefSeq" id="XP_030525705.1"/>
    </source>
</evidence>
<feature type="repeat" description="PPR" evidence="3">
    <location>
        <begin position="646"/>
        <end position="680"/>
    </location>
</feature>
<dbReference type="InterPro" id="IPR046960">
    <property type="entry name" value="PPR_At4g14850-like_plant"/>
</dbReference>
<dbReference type="PANTHER" id="PTHR47926">
    <property type="entry name" value="PENTATRICOPEPTIDE REPEAT-CONTAINING PROTEIN"/>
    <property type="match status" value="1"/>
</dbReference>
<dbReference type="RefSeq" id="XP_030525709.1">
    <property type="nucleotide sequence ID" value="XM_030669849.1"/>
</dbReference>
<evidence type="ECO:0000259" key="4">
    <source>
        <dbReference type="Pfam" id="PF14432"/>
    </source>
</evidence>
<dbReference type="RefSeq" id="XP_030525705.1">
    <property type="nucleotide sequence ID" value="XM_030669845.1"/>
</dbReference>
<dbReference type="RefSeq" id="XP_048138887.1">
    <property type="nucleotide sequence ID" value="XM_048282930.1"/>
</dbReference>
<evidence type="ECO:0000313" key="17">
    <source>
        <dbReference type="RefSeq" id="XP_048138889.1"/>
    </source>
</evidence>
<feature type="repeat" description="PPR" evidence="3">
    <location>
        <begin position="747"/>
        <end position="781"/>
    </location>
</feature>
<dbReference type="RefSeq" id="XP_048138890.1">
    <property type="nucleotide sequence ID" value="XM_048282933.1"/>
</dbReference>
<dbReference type="RefSeq" id="XP_048138882.1">
    <property type="nucleotide sequence ID" value="XM_048282925.1"/>
</dbReference>
<feature type="domain" description="DYW" evidence="4">
    <location>
        <begin position="962"/>
        <end position="1054"/>
    </location>
</feature>
<dbReference type="Pfam" id="PF14432">
    <property type="entry name" value="DYW_deaminase"/>
    <property type="match status" value="1"/>
</dbReference>
<dbReference type="GO" id="GO:0003723">
    <property type="term" value="F:RNA binding"/>
    <property type="evidence" value="ECO:0007669"/>
    <property type="project" value="InterPro"/>
</dbReference>
<dbReference type="Pfam" id="PF13041">
    <property type="entry name" value="PPR_2"/>
    <property type="match status" value="4"/>
</dbReference>
<dbReference type="RefSeq" id="XP_048138886.1">
    <property type="nucleotide sequence ID" value="XM_048282929.1"/>
</dbReference>
<accession>A0A8B8NT53</accession>
<evidence type="ECO:0000313" key="14">
    <source>
        <dbReference type="RefSeq" id="XP_048138886.1"/>
    </source>
</evidence>
<evidence type="ECO:0000256" key="1">
    <source>
        <dbReference type="ARBA" id="ARBA00006643"/>
    </source>
</evidence>
<name>A0A8B8NT53_9MYRT</name>
<gene>
    <name evidence="6 7 8 9 10 11 12 13 14 15 16 17 18" type="primary">LOC115737638</name>
</gene>
<dbReference type="Proteomes" id="UP000827889">
    <property type="component" value="Chromosome 7"/>
</dbReference>
<organism evidence="5 7">
    <name type="scientific">Rhodamnia argentea</name>
    <dbReference type="NCBI Taxonomy" id="178133"/>
    <lineage>
        <taxon>Eukaryota</taxon>
        <taxon>Viridiplantae</taxon>
        <taxon>Streptophyta</taxon>
        <taxon>Embryophyta</taxon>
        <taxon>Tracheophyta</taxon>
        <taxon>Spermatophyta</taxon>
        <taxon>Magnoliopsida</taxon>
        <taxon>eudicotyledons</taxon>
        <taxon>Gunneridae</taxon>
        <taxon>Pentapetalae</taxon>
        <taxon>rosids</taxon>
        <taxon>malvids</taxon>
        <taxon>Myrtales</taxon>
        <taxon>Myrtaceae</taxon>
        <taxon>Myrtoideae</taxon>
        <taxon>Myrteae</taxon>
        <taxon>Australasian group</taxon>
        <taxon>Rhodamnia</taxon>
    </lineage>
</organism>
<keyword evidence="5" id="KW-1185">Reference proteome</keyword>
<dbReference type="RefSeq" id="XP_030525713.1">
    <property type="nucleotide sequence ID" value="XM_030669853.1"/>
</dbReference>
<evidence type="ECO:0000313" key="18">
    <source>
        <dbReference type="RefSeq" id="XP_048138890.1"/>
    </source>
</evidence>
<dbReference type="InterPro" id="IPR011990">
    <property type="entry name" value="TPR-like_helical_dom_sf"/>
</dbReference>
<dbReference type="Gene3D" id="1.25.40.10">
    <property type="entry name" value="Tetratricopeptide repeat domain"/>
    <property type="match status" value="5"/>
</dbReference>
<dbReference type="InterPro" id="IPR046848">
    <property type="entry name" value="E_motif"/>
</dbReference>
<evidence type="ECO:0000313" key="15">
    <source>
        <dbReference type="RefSeq" id="XP_048138887.1"/>
    </source>
</evidence>
<dbReference type="FunFam" id="1.25.40.10:FF:000366">
    <property type="entry name" value="Pentatricopeptide (PPR) repeat-containing protein"/>
    <property type="match status" value="1"/>
</dbReference>
<evidence type="ECO:0000313" key="10">
    <source>
        <dbReference type="RefSeq" id="XP_048138881.1"/>
    </source>
</evidence>
<dbReference type="GO" id="GO:0008270">
    <property type="term" value="F:zinc ion binding"/>
    <property type="evidence" value="ECO:0007669"/>
    <property type="project" value="InterPro"/>
</dbReference>
<dbReference type="KEGG" id="rarg:115737638"/>
<dbReference type="NCBIfam" id="TIGR00756">
    <property type="entry name" value="PPR"/>
    <property type="match status" value="4"/>
</dbReference>
<dbReference type="GeneID" id="115737638"/>
<evidence type="ECO:0000313" key="13">
    <source>
        <dbReference type="RefSeq" id="XP_048138884.1"/>
    </source>
</evidence>
<evidence type="ECO:0000313" key="5">
    <source>
        <dbReference type="Proteomes" id="UP000827889"/>
    </source>
</evidence>
<dbReference type="RefSeq" id="XP_048138889.1">
    <property type="nucleotide sequence ID" value="XM_048282932.1"/>
</dbReference>
<evidence type="ECO:0000313" key="11">
    <source>
        <dbReference type="RefSeq" id="XP_048138882.1"/>
    </source>
</evidence>
<dbReference type="RefSeq" id="XP_048138884.1">
    <property type="nucleotide sequence ID" value="XM_048282927.1"/>
</dbReference>
<feature type="repeat" description="PPR" evidence="3">
    <location>
        <begin position="344"/>
        <end position="378"/>
    </location>
</feature>
<evidence type="ECO:0000313" key="7">
    <source>
        <dbReference type="RefSeq" id="XP_030525706.1"/>
    </source>
</evidence>
<evidence type="ECO:0000256" key="2">
    <source>
        <dbReference type="ARBA" id="ARBA00022737"/>
    </source>
</evidence>
<feature type="repeat" description="PPR" evidence="3">
    <location>
        <begin position="545"/>
        <end position="579"/>
    </location>
</feature>
<proteinExistence type="inferred from homology"/>
<dbReference type="FunFam" id="1.25.40.10:FF:000031">
    <property type="entry name" value="Pentatricopeptide repeat-containing protein mitochondrial"/>
    <property type="match status" value="1"/>
</dbReference>
<dbReference type="FunFam" id="1.25.40.10:FF:000381">
    <property type="entry name" value="Pentatricopeptide repeat-containing protein"/>
    <property type="match status" value="2"/>
</dbReference>
<dbReference type="InterPro" id="IPR002885">
    <property type="entry name" value="PPR_rpt"/>
</dbReference>
<evidence type="ECO:0000313" key="12">
    <source>
        <dbReference type="RefSeq" id="XP_048138883.1"/>
    </source>
</evidence>
<sequence length="1054" mass="117808">MVRVTALFRRSRSSRSLLERIAPTQQLSRLKVMPRFLSLLRHHQSPRDIIIRARYVYAQCLHWTSSSLDSKQVGSCWANREDEPSLHEGSSSAGSLSLKGHEKLHATMSKTGPFTSSERILGIDHPGCDIDGARKVLDDMLTRSSSSWNMIISASRLNGEAVGLFCRMTAENIRPDENIFASVLKACSGNRISLHLVKEIHGKIVCHGFGTSPLVCNPLIDLYSKKGFIDDAKRVFVMLHSRDSTSWVAMISGFSQNGREREALLLFCWMHNNAVRPTPYLLSSILSACTKIELFKLGEQVHDLILRWGFSTQICVCNALLTLYCRVEDWTSAELIFSGMEFRDGVSYNSLIAGLAQHELFNEAVKLFDSMLADCFRPNHVTVATLLSACADAGYLQTGKQLHSYAVKTGILSEVVIEGSLLDLYVKCSDIKTAHKCFLSTNRQNVVLWNLMLVAFGQSGNLIELLEIRSKMQIEGIVPNQYTYPSILKTCISLGALYQGEQIHSHVIKSGFQHNVYVCSVLLEMYAKCGKLDTARNILNRLTEDVVSWTTMIAGYIHHDLFAEALQLFKEMQNQGIQLDNIGLSTAITASAGVPALNQGRQIHAQCWVSGFSLDLSIGNALLSLYSRCGRIKEAYSVFEKVDVEDNVSWNALISGFGQSGCHEEALQIFARMNKAGVEANLYTFCSAVKAAASTANMILGRQIHAAMITTGYYSKTEASNALITLYAKCGSICDAKREFDDMPEKSEVSWNAIINGYSQHGYGVEAVDLFDKMMQQEMTPNSITFVGALSACSHVGLVEKGLKYFESMEVDFCLVPEPEHYVCIVDLLGRAGHLRRAKRFVEEMPIEPDAMIWRTLLSACTIHKHVEIGEFAAHHLQGIEPEDSAAYVLLSNMYALTGNWDLRDSTRQVMKERGVKKEPGRSWIEVKNSVHAFYAGDRLHPLTDEIYKNLGDLNSQAAEIGYVENQCSLWSDAEQGQKDPMMFVHSEKLAIAFGILSLPELIPVRVIKNIRICDDCHNWIKFVSKISSRTIIVRDAYRFHHFNGGLCSCRDYW</sequence>
<dbReference type="FunFam" id="1.25.40.10:FF:000344">
    <property type="entry name" value="Pentatricopeptide repeat-containing protein"/>
    <property type="match status" value="1"/>
</dbReference>
<evidence type="ECO:0000313" key="9">
    <source>
        <dbReference type="RefSeq" id="XP_030525713.1"/>
    </source>
</evidence>
<reference evidence="6 7" key="1">
    <citation type="submission" date="2025-04" db="UniProtKB">
        <authorList>
            <consortium name="RefSeq"/>
        </authorList>
    </citation>
    <scope>IDENTIFICATION</scope>
    <source>
        <tissue evidence="10 11">Leaf</tissue>
    </source>
</reference>
<evidence type="ECO:0000313" key="8">
    <source>
        <dbReference type="RefSeq" id="XP_030525709.1"/>
    </source>
</evidence>